<dbReference type="InterPro" id="IPR050351">
    <property type="entry name" value="BphY/WalK/GraS-like"/>
</dbReference>
<dbReference type="GO" id="GO:0016036">
    <property type="term" value="P:cellular response to phosphate starvation"/>
    <property type="evidence" value="ECO:0007669"/>
    <property type="project" value="TreeGrafter"/>
</dbReference>
<evidence type="ECO:0000256" key="1">
    <source>
        <dbReference type="ARBA" id="ARBA00000085"/>
    </source>
</evidence>
<evidence type="ECO:0000256" key="3">
    <source>
        <dbReference type="ARBA" id="ARBA00022553"/>
    </source>
</evidence>
<dbReference type="PANTHER" id="PTHR45453">
    <property type="entry name" value="PHOSPHATE REGULON SENSOR PROTEIN PHOR"/>
    <property type="match status" value="1"/>
</dbReference>
<feature type="domain" description="Histidine kinase" evidence="7">
    <location>
        <begin position="112"/>
        <end position="317"/>
    </location>
</feature>
<name>A0AA45C631_9BACT</name>
<dbReference type="Pfam" id="PF00512">
    <property type="entry name" value="HisKA"/>
    <property type="match status" value="1"/>
</dbReference>
<dbReference type="CDD" id="cd00082">
    <property type="entry name" value="HisKA"/>
    <property type="match status" value="1"/>
</dbReference>
<dbReference type="SMART" id="SM00387">
    <property type="entry name" value="HATPase_c"/>
    <property type="match status" value="1"/>
</dbReference>
<dbReference type="AlphaFoldDB" id="A0AA45C631"/>
<dbReference type="InterPro" id="IPR004358">
    <property type="entry name" value="Sig_transdc_His_kin-like_C"/>
</dbReference>
<keyword evidence="9" id="KW-1185">Reference proteome</keyword>
<dbReference type="InterPro" id="IPR003661">
    <property type="entry name" value="HisK_dim/P_dom"/>
</dbReference>
<dbReference type="InterPro" id="IPR036890">
    <property type="entry name" value="HATPase_C_sf"/>
</dbReference>
<dbReference type="PRINTS" id="PR00344">
    <property type="entry name" value="BCTRLSENSOR"/>
</dbReference>
<dbReference type="SUPFAM" id="SSF47384">
    <property type="entry name" value="Homodimeric domain of signal transducing histidine kinase"/>
    <property type="match status" value="1"/>
</dbReference>
<dbReference type="Gene3D" id="3.30.565.10">
    <property type="entry name" value="Histidine kinase-like ATPase, C-terminal domain"/>
    <property type="match status" value="1"/>
</dbReference>
<comment type="caution">
    <text evidence="8">The sequence shown here is derived from an EMBL/GenBank/DDBJ whole genome shotgun (WGS) entry which is preliminary data.</text>
</comment>
<dbReference type="InterPro" id="IPR003594">
    <property type="entry name" value="HATPase_dom"/>
</dbReference>
<gene>
    <name evidence="8" type="ORF">C7380_11377</name>
</gene>
<dbReference type="SMART" id="SM00388">
    <property type="entry name" value="HisKA"/>
    <property type="match status" value="1"/>
</dbReference>
<keyword evidence="3" id="KW-0597">Phosphoprotein</keyword>
<keyword evidence="6" id="KW-0902">Two-component regulatory system</keyword>
<proteinExistence type="predicted"/>
<comment type="catalytic activity">
    <reaction evidence="1">
        <text>ATP + protein L-histidine = ADP + protein N-phospho-L-histidine.</text>
        <dbReference type="EC" id="2.7.13.3"/>
    </reaction>
</comment>
<evidence type="ECO:0000256" key="4">
    <source>
        <dbReference type="ARBA" id="ARBA00022679"/>
    </source>
</evidence>
<dbReference type="InterPro" id="IPR005467">
    <property type="entry name" value="His_kinase_dom"/>
</dbReference>
<evidence type="ECO:0000256" key="5">
    <source>
        <dbReference type="ARBA" id="ARBA00022777"/>
    </source>
</evidence>
<dbReference type="EMBL" id="QGGI01000013">
    <property type="protein sequence ID" value="PWJ90088.1"/>
    <property type="molecule type" value="Genomic_DNA"/>
</dbReference>
<dbReference type="PROSITE" id="PS50109">
    <property type="entry name" value="HIS_KIN"/>
    <property type="match status" value="1"/>
</dbReference>
<keyword evidence="4" id="KW-0808">Transferase</keyword>
<dbReference type="GO" id="GO:0004721">
    <property type="term" value="F:phosphoprotein phosphatase activity"/>
    <property type="evidence" value="ECO:0007669"/>
    <property type="project" value="TreeGrafter"/>
</dbReference>
<evidence type="ECO:0000313" key="8">
    <source>
        <dbReference type="EMBL" id="PWJ90088.1"/>
    </source>
</evidence>
<dbReference type="Pfam" id="PF02518">
    <property type="entry name" value="HATPase_c"/>
    <property type="match status" value="1"/>
</dbReference>
<evidence type="ECO:0000256" key="2">
    <source>
        <dbReference type="ARBA" id="ARBA00012438"/>
    </source>
</evidence>
<organism evidence="8 9">
    <name type="scientific">Oceanotoga teriensis</name>
    <dbReference type="NCBI Taxonomy" id="515440"/>
    <lineage>
        <taxon>Bacteria</taxon>
        <taxon>Thermotogati</taxon>
        <taxon>Thermotogota</taxon>
        <taxon>Thermotogae</taxon>
        <taxon>Petrotogales</taxon>
        <taxon>Petrotogaceae</taxon>
        <taxon>Oceanotoga</taxon>
    </lineage>
</organism>
<reference evidence="8 9" key="1">
    <citation type="submission" date="2018-05" db="EMBL/GenBank/DDBJ databases">
        <title>Genomic Encyclopedia of Type Strains, Phase IV (KMG-IV): sequencing the most valuable type-strain genomes for metagenomic binning, comparative biology and taxonomic classification.</title>
        <authorList>
            <person name="Goeker M."/>
        </authorList>
    </citation>
    <scope>NUCLEOTIDE SEQUENCE [LARGE SCALE GENOMIC DNA]</scope>
    <source>
        <strain evidence="8 9">DSM 24906</strain>
    </source>
</reference>
<dbReference type="GO" id="GO:0005886">
    <property type="term" value="C:plasma membrane"/>
    <property type="evidence" value="ECO:0007669"/>
    <property type="project" value="TreeGrafter"/>
</dbReference>
<dbReference type="RefSeq" id="WP_240597586.1">
    <property type="nucleotide sequence ID" value="NZ_JAMHJO010000030.1"/>
</dbReference>
<evidence type="ECO:0000313" key="9">
    <source>
        <dbReference type="Proteomes" id="UP000245921"/>
    </source>
</evidence>
<dbReference type="GO" id="GO:0000155">
    <property type="term" value="F:phosphorelay sensor kinase activity"/>
    <property type="evidence" value="ECO:0007669"/>
    <property type="project" value="InterPro"/>
</dbReference>
<dbReference type="InterPro" id="IPR036097">
    <property type="entry name" value="HisK_dim/P_sf"/>
</dbReference>
<dbReference type="Gene3D" id="1.10.287.130">
    <property type="match status" value="1"/>
</dbReference>
<sequence length="317" mass="37188">MDNFNFDVFNMFNIAILNLDTTKILKTNKKAKNWGFKQDEDILHVFSFNEIDELVKSIILKKDYITETNVYFLEGKSRFVKIIWDSKNKILSLEDRTDFELLNKVKQDFITSLSHELRTPLSVAKGNIQIIKDFYSDEKFKENINKVDISLLKIEKIITQLTMLSMAQFGSYTIKKEIIDVDILINEVINDLSSKMNKKNIKINKEIKNETLNMDKFIIYTIIRNIISNAIKYSYEDSEINLLIEDNKITIQDFGIGIREDDKKRIFERFFRGSDAYKHAKGSGLGLSIVKYFCELSNIKIKFDSKWMIGTTFFLEF</sequence>
<dbReference type="EC" id="2.7.13.3" evidence="2"/>
<protein>
    <recommendedName>
        <fullName evidence="2">histidine kinase</fullName>
        <ecNumber evidence="2">2.7.13.3</ecNumber>
    </recommendedName>
</protein>
<keyword evidence="5 8" id="KW-0418">Kinase</keyword>
<accession>A0AA45C631</accession>
<dbReference type="Proteomes" id="UP000245921">
    <property type="component" value="Unassembled WGS sequence"/>
</dbReference>
<evidence type="ECO:0000259" key="7">
    <source>
        <dbReference type="PROSITE" id="PS50109"/>
    </source>
</evidence>
<dbReference type="PANTHER" id="PTHR45453:SF1">
    <property type="entry name" value="PHOSPHATE REGULON SENSOR PROTEIN PHOR"/>
    <property type="match status" value="1"/>
</dbReference>
<evidence type="ECO:0000256" key="6">
    <source>
        <dbReference type="ARBA" id="ARBA00023012"/>
    </source>
</evidence>
<dbReference type="SUPFAM" id="SSF55874">
    <property type="entry name" value="ATPase domain of HSP90 chaperone/DNA topoisomerase II/histidine kinase"/>
    <property type="match status" value="1"/>
</dbReference>